<protein>
    <recommendedName>
        <fullName evidence="5">Protein kinase domain-containing protein</fullName>
    </recommendedName>
</protein>
<name>A0ABN8PYN4_9CNID</name>
<dbReference type="SUPFAM" id="SSF56112">
    <property type="entry name" value="Protein kinase-like (PK-like)"/>
    <property type="match status" value="1"/>
</dbReference>
<sequence length="189" mass="21306">MKAREPLFAVRRDISTQFPAEIPMVFLPVVQKDEVILKDEIGRGSFAIPVLKNAIYLLSELIKGPNLDDLLFSDDKINTHFTIQSCTKFHLGKHIYQAVAYLHNLKPPVVHRDIKPATILVDEGTQVIKLCEMGLRRFQSAQSISRTTSMGIPSTPSYMSLECLLERRKATNNSDVWSLPVTSLEPLTE</sequence>
<dbReference type="PROSITE" id="PS50011">
    <property type="entry name" value="PROTEIN_KINASE_DOM"/>
    <property type="match status" value="1"/>
</dbReference>
<gene>
    <name evidence="6" type="ORF">PLOB_00049085</name>
</gene>
<dbReference type="PANTHER" id="PTHR43289:SF6">
    <property type="entry name" value="SERINE_THREONINE-PROTEIN KINASE NEKL-3"/>
    <property type="match status" value="1"/>
</dbReference>
<evidence type="ECO:0000313" key="7">
    <source>
        <dbReference type="Proteomes" id="UP001159405"/>
    </source>
</evidence>
<evidence type="ECO:0000313" key="6">
    <source>
        <dbReference type="EMBL" id="CAH3152183.1"/>
    </source>
</evidence>
<dbReference type="Gene3D" id="1.10.510.10">
    <property type="entry name" value="Transferase(Phosphotransferase) domain 1"/>
    <property type="match status" value="1"/>
</dbReference>
<dbReference type="Proteomes" id="UP001159405">
    <property type="component" value="Unassembled WGS sequence"/>
</dbReference>
<dbReference type="EMBL" id="CALNXK010000093">
    <property type="protein sequence ID" value="CAH3152183.1"/>
    <property type="molecule type" value="Genomic_DNA"/>
</dbReference>
<evidence type="ECO:0000256" key="3">
    <source>
        <dbReference type="ARBA" id="ARBA00022777"/>
    </source>
</evidence>
<keyword evidence="1" id="KW-0808">Transferase</keyword>
<keyword evidence="2" id="KW-0547">Nucleotide-binding</keyword>
<evidence type="ECO:0000259" key="5">
    <source>
        <dbReference type="PROSITE" id="PS50011"/>
    </source>
</evidence>
<feature type="domain" description="Protein kinase" evidence="5">
    <location>
        <begin position="1"/>
        <end position="189"/>
    </location>
</feature>
<accession>A0ABN8PYN4</accession>
<comment type="caution">
    <text evidence="6">The sequence shown here is derived from an EMBL/GenBank/DDBJ whole genome shotgun (WGS) entry which is preliminary data.</text>
</comment>
<dbReference type="PANTHER" id="PTHR43289">
    <property type="entry name" value="MITOGEN-ACTIVATED PROTEIN KINASE KINASE KINASE 20-RELATED"/>
    <property type="match status" value="1"/>
</dbReference>
<keyword evidence="4" id="KW-0067">ATP-binding</keyword>
<evidence type="ECO:0000256" key="2">
    <source>
        <dbReference type="ARBA" id="ARBA00022741"/>
    </source>
</evidence>
<dbReference type="InterPro" id="IPR011009">
    <property type="entry name" value="Kinase-like_dom_sf"/>
</dbReference>
<dbReference type="Pfam" id="PF00069">
    <property type="entry name" value="Pkinase"/>
    <property type="match status" value="1"/>
</dbReference>
<keyword evidence="7" id="KW-1185">Reference proteome</keyword>
<proteinExistence type="predicted"/>
<dbReference type="InterPro" id="IPR000719">
    <property type="entry name" value="Prot_kinase_dom"/>
</dbReference>
<evidence type="ECO:0000256" key="4">
    <source>
        <dbReference type="ARBA" id="ARBA00022840"/>
    </source>
</evidence>
<keyword evidence="3" id="KW-0418">Kinase</keyword>
<feature type="non-terminal residue" evidence="6">
    <location>
        <position position="189"/>
    </location>
</feature>
<reference evidence="6 7" key="1">
    <citation type="submission" date="2022-05" db="EMBL/GenBank/DDBJ databases">
        <authorList>
            <consortium name="Genoscope - CEA"/>
            <person name="William W."/>
        </authorList>
    </citation>
    <scope>NUCLEOTIDE SEQUENCE [LARGE SCALE GENOMIC DNA]</scope>
</reference>
<evidence type="ECO:0000256" key="1">
    <source>
        <dbReference type="ARBA" id="ARBA00022679"/>
    </source>
</evidence>
<organism evidence="6 7">
    <name type="scientific">Porites lobata</name>
    <dbReference type="NCBI Taxonomy" id="104759"/>
    <lineage>
        <taxon>Eukaryota</taxon>
        <taxon>Metazoa</taxon>
        <taxon>Cnidaria</taxon>
        <taxon>Anthozoa</taxon>
        <taxon>Hexacorallia</taxon>
        <taxon>Scleractinia</taxon>
        <taxon>Fungiina</taxon>
        <taxon>Poritidae</taxon>
        <taxon>Porites</taxon>
    </lineage>
</organism>